<proteinExistence type="predicted"/>
<feature type="domain" description="MYND-type" evidence="5">
    <location>
        <begin position="121"/>
        <end position="159"/>
    </location>
</feature>
<organism evidence="6 7">
    <name type="scientific">Paraglomus brasilianum</name>
    <dbReference type="NCBI Taxonomy" id="144538"/>
    <lineage>
        <taxon>Eukaryota</taxon>
        <taxon>Fungi</taxon>
        <taxon>Fungi incertae sedis</taxon>
        <taxon>Mucoromycota</taxon>
        <taxon>Glomeromycotina</taxon>
        <taxon>Glomeromycetes</taxon>
        <taxon>Paraglomerales</taxon>
        <taxon>Paraglomeraceae</taxon>
        <taxon>Paraglomus</taxon>
    </lineage>
</organism>
<dbReference type="SUPFAM" id="SSF144232">
    <property type="entry name" value="HIT/MYND zinc finger-like"/>
    <property type="match status" value="1"/>
</dbReference>
<dbReference type="PROSITE" id="PS50865">
    <property type="entry name" value="ZF_MYND_2"/>
    <property type="match status" value="1"/>
</dbReference>
<keyword evidence="3" id="KW-0862">Zinc</keyword>
<dbReference type="InterPro" id="IPR002893">
    <property type="entry name" value="Znf_MYND"/>
</dbReference>
<dbReference type="Proteomes" id="UP000789739">
    <property type="component" value="Unassembled WGS sequence"/>
</dbReference>
<dbReference type="Gene3D" id="6.10.140.2220">
    <property type="match status" value="1"/>
</dbReference>
<keyword evidence="2 4" id="KW-0863">Zinc-finger</keyword>
<name>A0A9N8W619_9GLOM</name>
<evidence type="ECO:0000256" key="3">
    <source>
        <dbReference type="ARBA" id="ARBA00022833"/>
    </source>
</evidence>
<comment type="caution">
    <text evidence="6">The sequence shown here is derived from an EMBL/GenBank/DDBJ whole genome shotgun (WGS) entry which is preliminary data.</text>
</comment>
<evidence type="ECO:0000259" key="5">
    <source>
        <dbReference type="PROSITE" id="PS50865"/>
    </source>
</evidence>
<evidence type="ECO:0000256" key="4">
    <source>
        <dbReference type="PROSITE-ProRule" id="PRU00134"/>
    </source>
</evidence>
<dbReference type="GO" id="GO:0005737">
    <property type="term" value="C:cytoplasm"/>
    <property type="evidence" value="ECO:0007669"/>
    <property type="project" value="InterPro"/>
</dbReference>
<dbReference type="OrthoDB" id="443682at2759"/>
<dbReference type="PANTHER" id="PTHR12298:SF4">
    <property type="entry name" value="PROGRAMMED CELL DEATH PROTEIN 2"/>
    <property type="match status" value="1"/>
</dbReference>
<dbReference type="AlphaFoldDB" id="A0A9N8W619"/>
<evidence type="ECO:0000313" key="7">
    <source>
        <dbReference type="Proteomes" id="UP000789739"/>
    </source>
</evidence>
<accession>A0A9N8W619</accession>
<protein>
    <submittedName>
        <fullName evidence="6">10915_t:CDS:1</fullName>
    </submittedName>
</protein>
<dbReference type="GO" id="GO:0005634">
    <property type="term" value="C:nucleus"/>
    <property type="evidence" value="ECO:0007669"/>
    <property type="project" value="TreeGrafter"/>
</dbReference>
<dbReference type="Pfam" id="PF01753">
    <property type="entry name" value="zf-MYND"/>
    <property type="match status" value="1"/>
</dbReference>
<keyword evidence="7" id="KW-1185">Reference proteome</keyword>
<dbReference type="PANTHER" id="PTHR12298">
    <property type="entry name" value="PCDC2 PROGRAMMED CELL DEATH PROTEIN 2 -RELATED"/>
    <property type="match status" value="1"/>
</dbReference>
<evidence type="ECO:0000313" key="6">
    <source>
        <dbReference type="EMBL" id="CAG8478582.1"/>
    </source>
</evidence>
<reference evidence="6" key="1">
    <citation type="submission" date="2021-06" db="EMBL/GenBank/DDBJ databases">
        <authorList>
            <person name="Kallberg Y."/>
            <person name="Tangrot J."/>
            <person name="Rosling A."/>
        </authorList>
    </citation>
    <scope>NUCLEOTIDE SEQUENCE</scope>
    <source>
        <strain evidence="6">BR232B</strain>
    </source>
</reference>
<gene>
    <name evidence="6" type="ORF">PBRASI_LOCUS1452</name>
</gene>
<sequence>MSVELGFAETPEGPLTADKFPSKVGGIPAWLNPEFILPVEKVRCGVCEKPMILLLQLYTPEDEPPEAFHRMVYIFICSIGACHKTSWQKRSQLPKDNPYWNPSKVDDSNQPITTHHAAHQCVVCGLHGSKTCGKCKAINYCSREHQTSHWTIGQHKLHCGATDLSAEAVAKGIKLCRNAVLFPEYEIVSESETLPDSKEQDTLTEGSSLNNSQALVPVGDEVYENSNVDVDEAFLKFQKRISFQPDQVVRYARLEYNENTDPLWISDYGKPTADDLPPCEHCGQQRTFEFQILSTLLNHLNIDNTRTDSLDWGSLLVYTCKANCHVLKKVFVSEIIWRQDFSEEGLNFGHGKLEA</sequence>
<dbReference type="GO" id="GO:0008270">
    <property type="term" value="F:zinc ion binding"/>
    <property type="evidence" value="ECO:0007669"/>
    <property type="project" value="UniProtKB-KW"/>
</dbReference>
<dbReference type="InterPro" id="IPR007320">
    <property type="entry name" value="PDCD2_C"/>
</dbReference>
<dbReference type="EMBL" id="CAJVPI010000094">
    <property type="protein sequence ID" value="CAG8478582.1"/>
    <property type="molecule type" value="Genomic_DNA"/>
</dbReference>
<evidence type="ECO:0000256" key="1">
    <source>
        <dbReference type="ARBA" id="ARBA00022723"/>
    </source>
</evidence>
<dbReference type="Pfam" id="PF04194">
    <property type="entry name" value="PDCD2_C"/>
    <property type="match status" value="1"/>
</dbReference>
<evidence type="ECO:0000256" key="2">
    <source>
        <dbReference type="ARBA" id="ARBA00022771"/>
    </source>
</evidence>
<keyword evidence="1" id="KW-0479">Metal-binding</keyword>